<dbReference type="AlphaFoldDB" id="A0A2H0N7V1"/>
<feature type="compositionally biased region" description="Low complexity" evidence="1">
    <location>
        <begin position="881"/>
        <end position="898"/>
    </location>
</feature>
<evidence type="ECO:0000256" key="2">
    <source>
        <dbReference type="SAM" id="SignalP"/>
    </source>
</evidence>
<proteinExistence type="predicted"/>
<reference evidence="3 4" key="1">
    <citation type="submission" date="2017-09" db="EMBL/GenBank/DDBJ databases">
        <title>Depth-based differentiation of microbial function through sediment-hosted aquifers and enrichment of novel symbionts in the deep terrestrial subsurface.</title>
        <authorList>
            <person name="Probst A.J."/>
            <person name="Ladd B."/>
            <person name="Jarett J.K."/>
            <person name="Geller-Mcgrath D.E."/>
            <person name="Sieber C.M."/>
            <person name="Emerson J.B."/>
            <person name="Anantharaman K."/>
            <person name="Thomas B.C."/>
            <person name="Malmstrom R."/>
            <person name="Stieglmeier M."/>
            <person name="Klingl A."/>
            <person name="Woyke T."/>
            <person name="Ryan C.M."/>
            <person name="Banfield J.F."/>
        </authorList>
    </citation>
    <scope>NUCLEOTIDE SEQUENCE [LARGE SCALE GENOMIC DNA]</scope>
    <source>
        <strain evidence="3">CG11_big_fil_rev_8_21_14_0_20_35_14</strain>
    </source>
</reference>
<feature type="compositionally biased region" description="Low complexity" evidence="1">
    <location>
        <begin position="996"/>
        <end position="1015"/>
    </location>
</feature>
<comment type="caution">
    <text evidence="3">The sequence shown here is derived from an EMBL/GenBank/DDBJ whole genome shotgun (WGS) entry which is preliminary data.</text>
</comment>
<feature type="region of interest" description="Disordered" evidence="1">
    <location>
        <begin position="875"/>
        <end position="903"/>
    </location>
</feature>
<feature type="region of interest" description="Disordered" evidence="1">
    <location>
        <begin position="995"/>
        <end position="1029"/>
    </location>
</feature>
<evidence type="ECO:0000256" key="1">
    <source>
        <dbReference type="SAM" id="MobiDB-lite"/>
    </source>
</evidence>
<feature type="chain" id="PRO_5013789322" evidence="2">
    <location>
        <begin position="25"/>
        <end position="1139"/>
    </location>
</feature>
<evidence type="ECO:0000313" key="3">
    <source>
        <dbReference type="EMBL" id="PIR04973.1"/>
    </source>
</evidence>
<dbReference type="Proteomes" id="UP000229893">
    <property type="component" value="Unassembled WGS sequence"/>
</dbReference>
<accession>A0A2H0N7V1</accession>
<dbReference type="EMBL" id="PCWO01000023">
    <property type="protein sequence ID" value="PIR04973.1"/>
    <property type="molecule type" value="Genomic_DNA"/>
</dbReference>
<sequence length="1139" mass="123436">MKKYIFSFLVLVVGVFVGAQSVSAATWSGSANSTGNPIVSVNNVTADSPATAVICSFAGLEKPFSFVPEANRYICTIKYTQPNPSPVPRVNISFSGNGRAVTGLYQTITSPGSYSFVGNAASVLAFGLYNSLNNGAVALQINYEWTKTPSPAPSVSVSADKTNATYKGDPVNITWSSQNAEYCQPFGDWNFSSGSRQGTSGSQSINMSNTNFAFESSLVFTMRCYGDGGEVSDYVNVSVNHLLTIKPDFYYPPSNAPIGPNGSIRSFEGHQDKALIAQRPQNHGNLGVQISIDNGPWQNISTNDNRLFRYNNPYNLSEGPHTWKLKYNHSDAPETNIRTFIVDKTGPAGNFQASYLPDQSVAVWQNHSLQFSRVRKNAVYFDHSFSDVSGLAGPFLIERSINNSPFTTILNDALEVKNFDEISSPYINSDGTILGNTNIKYRVTVKDRVGNSTTRDISLNAPPGITPPISPANVTVTVKDNDGKSVPGANVTINPGSSFPASNNSTTFPINPGFPYSVTISGYDANIYSLDNDSDGHIARGEVRVDYQVSSENNNRNPMNCGTNQERCKQVLNHWMHGDINRTSNPSGFNNFISFDESDDSFTFVFNKAEELQPTLNSLSVSPSVVKSNEPVTITWTGENLVSCTAAESKIPANAPILNKDFWQGEVPITSSTYGSVTFNVPPVSQTTVYQLGLSCGENTEAKIVNNPNNDKSPILTVEPVRQITDETPITTTPDAVTIPKIPETKVAPNISGRVYDQSGKGIKTKIIINRIQYNTQDNGVFSISPSIHKIPFAGSYQVSIEIPDGFQSVKAVNARNNDDKYRYQVLGTTCTTNSECQTLFDQYGRQGDPVRSRIFDLDSDSSFEFLLSTNPKLTEPPIVPNTTGTQNNPQTPTTSTGIPEIPGTPVFPTLKLSADKNSINYGESVTLSWETEDAQVCVASGDWSGVKDPNYFETINNITVSPSEFDLTCYTDQSLSNGVTKKVAISIFADSYPSDITQPPNNQNDQINNIPNDNEGGYADPNGANDSNDSISVIPIPLPVLSCNPQGQNVKNVIKGATINVSDFIGNCTVSNVLYSVNRITSDNNKIPVDLKPGSSTQFVPTNSGSYEIMATSVDASGSYMRNIIINVFNPDAQEVSP</sequence>
<name>A0A2H0N7V1_9BACT</name>
<evidence type="ECO:0000313" key="4">
    <source>
        <dbReference type="Proteomes" id="UP000229893"/>
    </source>
</evidence>
<feature type="signal peptide" evidence="2">
    <location>
        <begin position="1"/>
        <end position="24"/>
    </location>
</feature>
<keyword evidence="2" id="KW-0732">Signal</keyword>
<organism evidence="3 4">
    <name type="scientific">Candidatus Liptonbacteria bacterium CG11_big_fil_rev_8_21_14_0_20_35_14</name>
    <dbReference type="NCBI Taxonomy" id="1974634"/>
    <lineage>
        <taxon>Bacteria</taxon>
        <taxon>Candidatus Liptoniibacteriota</taxon>
    </lineage>
</organism>
<protein>
    <submittedName>
        <fullName evidence="3">Uncharacterized protein</fullName>
    </submittedName>
</protein>
<gene>
    <name evidence="3" type="ORF">COV57_01575</name>
</gene>